<gene>
    <name evidence="2" type="ORF">BKK80_01620</name>
</gene>
<feature type="domain" description="PD-(D/E)XK endonuclease-like" evidence="1">
    <location>
        <begin position="580"/>
        <end position="818"/>
    </location>
</feature>
<proteinExistence type="predicted"/>
<evidence type="ECO:0000259" key="1">
    <source>
        <dbReference type="Pfam" id="PF12705"/>
    </source>
</evidence>
<dbReference type="InterPro" id="IPR011604">
    <property type="entry name" value="PDDEXK-like_dom_sf"/>
</dbReference>
<dbReference type="Proteomes" id="UP000177515">
    <property type="component" value="Chromosome 1"/>
</dbReference>
<dbReference type="Gene3D" id="3.90.320.10">
    <property type="match status" value="1"/>
</dbReference>
<dbReference type="Pfam" id="PF12705">
    <property type="entry name" value="PDDEXK_1"/>
    <property type="match status" value="1"/>
</dbReference>
<name>A0ABM6F8I6_9BURK</name>
<protein>
    <recommendedName>
        <fullName evidence="1">PD-(D/E)XK endonuclease-like domain-containing protein</fullName>
    </recommendedName>
</protein>
<keyword evidence="3" id="KW-1185">Reference proteome</keyword>
<organism evidence="2 3">
    <name type="scientific">Cupriavidus malaysiensis</name>
    <dbReference type="NCBI Taxonomy" id="367825"/>
    <lineage>
        <taxon>Bacteria</taxon>
        <taxon>Pseudomonadati</taxon>
        <taxon>Pseudomonadota</taxon>
        <taxon>Betaproteobacteria</taxon>
        <taxon>Burkholderiales</taxon>
        <taxon>Burkholderiaceae</taxon>
        <taxon>Cupriavidus</taxon>
    </lineage>
</organism>
<evidence type="ECO:0000313" key="2">
    <source>
        <dbReference type="EMBL" id="AOZ07881.1"/>
    </source>
</evidence>
<dbReference type="InterPro" id="IPR038726">
    <property type="entry name" value="PDDEXK_AddAB-type"/>
</dbReference>
<dbReference type="EMBL" id="CP017754">
    <property type="protein sequence ID" value="AOZ07881.1"/>
    <property type="molecule type" value="Genomic_DNA"/>
</dbReference>
<reference evidence="2 3" key="1">
    <citation type="submission" date="2016-10" db="EMBL/GenBank/DDBJ databases">
        <title>Complete genome sequences of three Cupriavidus strains isolated from various Malaysian environments.</title>
        <authorList>
            <person name="Abdullah A.A.-A."/>
            <person name="Shafie N.A.H."/>
            <person name="Lau N.S."/>
        </authorList>
    </citation>
    <scope>NUCLEOTIDE SEQUENCE [LARGE SCALE GENOMIC DNA]</scope>
    <source>
        <strain evidence="2 3">USMAA1020</strain>
    </source>
</reference>
<sequence length="899" mass="94202">MRGQRLRAARTRAQGVQIVDIEQLAARLAGGFIAPLDDDTLRAAIQAVLPGTPLGELDTIKDLPGMVGAAADTLRKAWRAGIDLQARAGDHARLAAMAALERAVLAQLPPGMLHPPALAAAAQARLAHAPALLGRVDVDGLADLPPCWRPLLLALAAVLPLRWLAGPRPVPAWLDGSAVAVERSAPCAPARSVVSAATAQHEAIEAMRWARALLASGQARPEEIAIAAVTPADYDDHFLALRSDSGLDLHFVHGVTVAASRDGQAAAALADVLLRGLSQARLRRLATLCAGGAGLLGQLPENWTRALPADAPLSSAAAWTRLLDRLGTTGTTDATGATGATEWPEAKALGATLRAVVALLSRGHDGAAEAGEALLGGRALAIWRRALLAGPAAALDVTLAGLKQDDGLEACVCAAWMPASALASAPRRFVRLLGLNSSHWPRGRAEDRLLSEHIVPAAELDPLPVAAADRRDFGIILATTESEVVLSRARRDGEGRLLGRSPLLHGQPDETYLRRNAAPAQACSEGDRLLARPDEFARLPQAEAAQRCWLDWQRTELTPHDGLVRAGHPALAAVLARPQSASSLSRLLRNPLGYLWQYGLGWRAPEDGTERLTLDPPSLGNLVHLTLDLALQALEAQGTQGTQGTEEGGLAAASPQRIAAAVQAAAAEAARQWEAGEAVPPALIWRRTLEDVRAISTTALAASQGRLPAARAFGEVPFGGMAPKTGSAVPWDHQASVEIPGTGLRIRGYIDRLDISGDGRRALVLDYKTGAVPDTGSEGKEKPFVLNGGKELQRCLYAFAVRALLGDGVEISAALLYPRDGVELVLDDPQGTLDTVVASLRAARDALLGGATVIGIDSGSDYDDLGFALPANAKAGYLRRKLAAATARLGDAARIWEAA</sequence>
<accession>A0ABM6F8I6</accession>
<evidence type="ECO:0000313" key="3">
    <source>
        <dbReference type="Proteomes" id="UP000177515"/>
    </source>
</evidence>